<name>A0ABN7TDR6_OIKDI</name>
<gene>
    <name evidence="3" type="ORF">OKIOD_LOCUS17193</name>
</gene>
<feature type="region of interest" description="Disordered" evidence="1">
    <location>
        <begin position="1"/>
        <end position="20"/>
    </location>
</feature>
<keyword evidence="2" id="KW-0812">Transmembrane</keyword>
<proteinExistence type="predicted"/>
<feature type="transmembrane region" description="Helical" evidence="2">
    <location>
        <begin position="92"/>
        <end position="117"/>
    </location>
</feature>
<evidence type="ECO:0000256" key="1">
    <source>
        <dbReference type="SAM" id="MobiDB-lite"/>
    </source>
</evidence>
<keyword evidence="4" id="KW-1185">Reference proteome</keyword>
<feature type="compositionally biased region" description="Low complexity" evidence="1">
    <location>
        <begin position="1"/>
        <end position="16"/>
    </location>
</feature>
<dbReference type="Proteomes" id="UP001158576">
    <property type="component" value="Chromosome 2"/>
</dbReference>
<evidence type="ECO:0000313" key="3">
    <source>
        <dbReference type="EMBL" id="CAG5114370.1"/>
    </source>
</evidence>
<keyword evidence="2" id="KW-0472">Membrane</keyword>
<accession>A0ABN7TDR6</accession>
<sequence>MSFVQRQFSVSSQSRESQGRDSLGAMKGFFVIPGKTKTASADDETETSSMLFNEDDDTSLTNEQTFADEMLHLMEFVDSWTSLEIGDTNTSFTVIASIVLGAIWISVLFSYTVRFYLTHKGQRKLHSQDIQKIFDKKYAGRLDDHTSILNKMWSEDAIRRMQEQPSETAGRLSIISLATMDVADQWKSHSARLRRAQRKVSAVRQFLKKD</sequence>
<keyword evidence="2" id="KW-1133">Transmembrane helix</keyword>
<evidence type="ECO:0000313" key="4">
    <source>
        <dbReference type="Proteomes" id="UP001158576"/>
    </source>
</evidence>
<evidence type="ECO:0000256" key="2">
    <source>
        <dbReference type="SAM" id="Phobius"/>
    </source>
</evidence>
<dbReference type="EMBL" id="OU015567">
    <property type="protein sequence ID" value="CAG5114370.1"/>
    <property type="molecule type" value="Genomic_DNA"/>
</dbReference>
<protein>
    <submittedName>
        <fullName evidence="3">Oidioi.mRNA.OKI2018_I69.chr2.g8428.t1.cds</fullName>
    </submittedName>
</protein>
<organism evidence="3 4">
    <name type="scientific">Oikopleura dioica</name>
    <name type="common">Tunicate</name>
    <dbReference type="NCBI Taxonomy" id="34765"/>
    <lineage>
        <taxon>Eukaryota</taxon>
        <taxon>Metazoa</taxon>
        <taxon>Chordata</taxon>
        <taxon>Tunicata</taxon>
        <taxon>Appendicularia</taxon>
        <taxon>Copelata</taxon>
        <taxon>Oikopleuridae</taxon>
        <taxon>Oikopleura</taxon>
    </lineage>
</organism>
<reference evidence="3 4" key="1">
    <citation type="submission" date="2021-04" db="EMBL/GenBank/DDBJ databases">
        <authorList>
            <person name="Bliznina A."/>
        </authorList>
    </citation>
    <scope>NUCLEOTIDE SEQUENCE [LARGE SCALE GENOMIC DNA]</scope>
</reference>